<keyword evidence="3" id="KW-1185">Reference proteome</keyword>
<gene>
    <name evidence="2" type="ORF">MAIT1_01148</name>
</gene>
<accession>A0A1Y2K782</accession>
<dbReference type="Proteomes" id="UP000194003">
    <property type="component" value="Unassembled WGS sequence"/>
</dbReference>
<organism evidence="2 3">
    <name type="scientific">Magnetofaba australis IT-1</name>
    <dbReference type="NCBI Taxonomy" id="1434232"/>
    <lineage>
        <taxon>Bacteria</taxon>
        <taxon>Pseudomonadati</taxon>
        <taxon>Pseudomonadota</taxon>
        <taxon>Magnetococcia</taxon>
        <taxon>Magnetococcales</taxon>
        <taxon>Magnetococcaceae</taxon>
        <taxon>Magnetofaba</taxon>
    </lineage>
</organism>
<dbReference type="EMBL" id="LVJN01000016">
    <property type="protein sequence ID" value="OSM06176.1"/>
    <property type="molecule type" value="Genomic_DNA"/>
</dbReference>
<dbReference type="OrthoDB" id="9814037at2"/>
<dbReference type="STRING" id="1434232.MAIT1_01148"/>
<dbReference type="Pfam" id="PF13453">
    <property type="entry name" value="Zn_ribbon_TFIIB"/>
    <property type="match status" value="1"/>
</dbReference>
<comment type="caution">
    <text evidence="2">The sequence shown here is derived from an EMBL/GenBank/DDBJ whole genome shotgun (WGS) entry which is preliminary data.</text>
</comment>
<proteinExistence type="predicted"/>
<name>A0A1Y2K782_9PROT</name>
<dbReference type="AlphaFoldDB" id="A0A1Y2K782"/>
<sequence length="106" mass="12151">MTEHVTVKVHSEESYFIQEEMDQIKKLRQNSEKLATDAYKNEHELHCFRCGTPSLVEIERGDITVDVCINEGCGAIHLDPGELDQIVSNEAAVKKMRTQLFNIFKK</sequence>
<reference evidence="2 3" key="1">
    <citation type="journal article" date="2016" name="BMC Genomics">
        <title>Combined genomic and structural analyses of a cultured magnetotactic bacterium reveals its niche adaptation to a dynamic environment.</title>
        <authorList>
            <person name="Araujo A.C."/>
            <person name="Morillo V."/>
            <person name="Cypriano J."/>
            <person name="Teixeira L.C."/>
            <person name="Leao P."/>
            <person name="Lyra S."/>
            <person name="Almeida L.G."/>
            <person name="Bazylinski D.A."/>
            <person name="Vasconcellos A.T."/>
            <person name="Abreu F."/>
            <person name="Lins U."/>
        </authorList>
    </citation>
    <scope>NUCLEOTIDE SEQUENCE [LARGE SCALE GENOMIC DNA]</scope>
    <source>
        <strain evidence="2 3">IT-1</strain>
    </source>
</reference>
<evidence type="ECO:0000259" key="1">
    <source>
        <dbReference type="Pfam" id="PF13453"/>
    </source>
</evidence>
<dbReference type="InterPro" id="IPR027392">
    <property type="entry name" value="TF_Znf"/>
</dbReference>
<dbReference type="RefSeq" id="WP_085441311.1">
    <property type="nucleotide sequence ID" value="NZ_LVJN01000016.1"/>
</dbReference>
<protein>
    <recommendedName>
        <fullName evidence="1">Transcription factor zinc-finger domain-containing protein</fullName>
    </recommendedName>
</protein>
<evidence type="ECO:0000313" key="2">
    <source>
        <dbReference type="EMBL" id="OSM06176.1"/>
    </source>
</evidence>
<evidence type="ECO:0000313" key="3">
    <source>
        <dbReference type="Proteomes" id="UP000194003"/>
    </source>
</evidence>
<feature type="domain" description="Transcription factor zinc-finger" evidence="1">
    <location>
        <begin position="46"/>
        <end position="88"/>
    </location>
</feature>